<evidence type="ECO:0000259" key="6">
    <source>
        <dbReference type="Pfam" id="PF02465"/>
    </source>
</evidence>
<dbReference type="InterPro" id="IPR040026">
    <property type="entry name" value="FliD"/>
</dbReference>
<comment type="subcellular location">
    <subcellularLocation>
        <location evidence="5">Secreted</location>
    </subcellularLocation>
    <subcellularLocation>
        <location evidence="5">Bacterial flagellum</location>
    </subcellularLocation>
</comment>
<dbReference type="InterPro" id="IPR010810">
    <property type="entry name" value="Flagellin_hook_IN_motif"/>
</dbReference>
<dbReference type="GO" id="GO:0005576">
    <property type="term" value="C:extracellular region"/>
    <property type="evidence" value="ECO:0007669"/>
    <property type="project" value="UniProtKB-SubCell"/>
</dbReference>
<reference evidence="8 9" key="1">
    <citation type="submission" date="2018-06" db="EMBL/GenBank/DDBJ databases">
        <title>Genomic Encyclopedia of Type Strains, Phase III (KMG-III): the genomes of soil and plant-associated and newly described type strains.</title>
        <authorList>
            <person name="Whitman W."/>
        </authorList>
    </citation>
    <scope>NUCLEOTIDE SEQUENCE [LARGE SCALE GENOMIC DNA]</scope>
    <source>
        <strain evidence="8 9">LMG 23644</strain>
    </source>
</reference>
<organism evidence="8 9">
    <name type="scientific">Paraburkholderia bryophila</name>
    <dbReference type="NCBI Taxonomy" id="420952"/>
    <lineage>
        <taxon>Bacteria</taxon>
        <taxon>Pseudomonadati</taxon>
        <taxon>Pseudomonadota</taxon>
        <taxon>Betaproteobacteria</taxon>
        <taxon>Burkholderiales</taxon>
        <taxon>Burkholderiaceae</taxon>
        <taxon>Paraburkholderia</taxon>
    </lineage>
</organism>
<dbReference type="Pfam" id="PF02465">
    <property type="entry name" value="FliD_N"/>
    <property type="match status" value="1"/>
</dbReference>
<keyword evidence="8" id="KW-0282">Flagellum</keyword>
<dbReference type="GO" id="GO:0071973">
    <property type="term" value="P:bacterial-type flagellum-dependent cell motility"/>
    <property type="evidence" value="ECO:0007669"/>
    <property type="project" value="TreeGrafter"/>
</dbReference>
<dbReference type="AlphaFoldDB" id="A0A329CMA7"/>
<dbReference type="Pfam" id="PF07195">
    <property type="entry name" value="FliD_C"/>
    <property type="match status" value="1"/>
</dbReference>
<accession>A0A329CMA7</accession>
<feature type="domain" description="Flagellar hook-associated protein 2 N-terminal" evidence="6">
    <location>
        <begin position="35"/>
        <end position="131"/>
    </location>
</feature>
<gene>
    <name evidence="8" type="ORF">BX591_104307</name>
</gene>
<dbReference type="PANTHER" id="PTHR30288">
    <property type="entry name" value="FLAGELLAR CAP/ASSEMBLY PROTEIN FLID"/>
    <property type="match status" value="1"/>
</dbReference>
<dbReference type="RefSeq" id="WP_111930782.1">
    <property type="nucleotide sequence ID" value="NZ_CADFFP010000005.1"/>
</dbReference>
<keyword evidence="5" id="KW-0964">Secreted</keyword>
<comment type="similarity">
    <text evidence="1 5">Belongs to the FliD family.</text>
</comment>
<feature type="domain" description="Flagellar hook-associated protein 2 C-terminal" evidence="7">
    <location>
        <begin position="257"/>
        <end position="481"/>
    </location>
</feature>
<dbReference type="GO" id="GO:0007155">
    <property type="term" value="P:cell adhesion"/>
    <property type="evidence" value="ECO:0007669"/>
    <property type="project" value="InterPro"/>
</dbReference>
<evidence type="ECO:0000256" key="4">
    <source>
        <dbReference type="ARBA" id="ARBA00023143"/>
    </source>
</evidence>
<keyword evidence="8" id="KW-0969">Cilium</keyword>
<keyword evidence="8" id="KW-0966">Cell projection</keyword>
<evidence type="ECO:0000313" key="9">
    <source>
        <dbReference type="Proteomes" id="UP000248918"/>
    </source>
</evidence>
<evidence type="ECO:0000256" key="2">
    <source>
        <dbReference type="ARBA" id="ARBA00011255"/>
    </source>
</evidence>
<name>A0A329CMA7_9BURK</name>
<dbReference type="GO" id="GO:0009421">
    <property type="term" value="C:bacterial-type flagellum filament cap"/>
    <property type="evidence" value="ECO:0007669"/>
    <property type="project" value="InterPro"/>
</dbReference>
<comment type="subunit">
    <text evidence="2 5">Homopentamer.</text>
</comment>
<keyword evidence="4 5" id="KW-0975">Bacterial flagellum</keyword>
<evidence type="ECO:0000256" key="3">
    <source>
        <dbReference type="ARBA" id="ARBA00023054"/>
    </source>
</evidence>
<dbReference type="InterPro" id="IPR010809">
    <property type="entry name" value="FliD_C"/>
</dbReference>
<evidence type="ECO:0000313" key="8">
    <source>
        <dbReference type="EMBL" id="RAS35976.1"/>
    </source>
</evidence>
<evidence type="ECO:0000256" key="5">
    <source>
        <dbReference type="RuleBase" id="RU362066"/>
    </source>
</evidence>
<sequence length="503" mass="50234">MSTINTTSVNQATSNARNQVQQAAQSIISGSTGNSSMDVASLVSALVNAKTAGQSAALQARQTTDNTTLSAYGALTSALSALQAAIKNLSDGTTLSTFAATASGKGLDPKAGVGAVPGSYTVEVKQIATSQSLASAAFGATTQLGTGTLSIAVGGKSMDITVDSKNNTLGGIADAINKASNNPGVTATIVTGTGGAHLVLRAAATGAANTIDVTTSNVQNDVGLAALGVKSTPGADGAASTFVSSDSTKAWRQSEAAQDALLAIGGIDARSATNAVTDAISGVSLNLSRDAVGTTQTLTIAPDTTAQNTAITNFANLYNTVVTTVNKLSSYDKTSKTGGALLGDSTLQTIKNSLASIIGGGVGKGTSTVSLAHIGITLKGDPADGTLVIDNAKLSSALGTAPARVSQLFNTTDGLGAKLNRSITEFTRTGGIIDTRNSALNADLKSVTAQQSKLADYATQLTRQYQSQFTALNTLMATMNNNSAYLTALFGGSKSAGALATNK</sequence>
<protein>
    <recommendedName>
        <fullName evidence="5">Flagellar hook-associated protein 2</fullName>
        <shortName evidence="5">HAP2</shortName>
    </recommendedName>
    <alternativeName>
        <fullName evidence="5">Flagellar cap protein</fullName>
    </alternativeName>
</protein>
<dbReference type="OrthoDB" id="9034667at2"/>
<evidence type="ECO:0000256" key="1">
    <source>
        <dbReference type="ARBA" id="ARBA00009764"/>
    </source>
</evidence>
<comment type="caution">
    <text evidence="8">The sequence shown here is derived from an EMBL/GenBank/DDBJ whole genome shotgun (WGS) entry which is preliminary data.</text>
</comment>
<dbReference type="Proteomes" id="UP000248918">
    <property type="component" value="Unassembled WGS sequence"/>
</dbReference>
<evidence type="ECO:0000259" key="7">
    <source>
        <dbReference type="Pfam" id="PF07195"/>
    </source>
</evidence>
<dbReference type="Pfam" id="PF07196">
    <property type="entry name" value="Flagellin_IN"/>
    <property type="match status" value="1"/>
</dbReference>
<dbReference type="GO" id="GO:0009424">
    <property type="term" value="C:bacterial-type flagellum hook"/>
    <property type="evidence" value="ECO:0007669"/>
    <property type="project" value="UniProtKB-UniRule"/>
</dbReference>
<proteinExistence type="inferred from homology"/>
<dbReference type="InterPro" id="IPR003481">
    <property type="entry name" value="FliD_N"/>
</dbReference>
<dbReference type="EMBL" id="QLTK01000004">
    <property type="protein sequence ID" value="RAS35976.1"/>
    <property type="molecule type" value="Genomic_DNA"/>
</dbReference>
<dbReference type="PANTHER" id="PTHR30288:SF0">
    <property type="entry name" value="FLAGELLAR HOOK-ASSOCIATED PROTEIN 2"/>
    <property type="match status" value="1"/>
</dbReference>
<comment type="function">
    <text evidence="5">Required for morphogenesis and for the elongation of the flagellar filament by facilitating polymerization of the flagellin monomers at the tip of growing filament. Forms a capping structure, which prevents flagellin subunits (transported through the central channel of the flagellum) from leaking out without polymerization at the distal end.</text>
</comment>
<keyword evidence="3" id="KW-0175">Coiled coil</keyword>